<dbReference type="OrthoDB" id="3048809at2759"/>
<reference evidence="1" key="1">
    <citation type="submission" date="2020-11" db="EMBL/GenBank/DDBJ databases">
        <authorList>
            <consortium name="DOE Joint Genome Institute"/>
            <person name="Ahrendt S."/>
            <person name="Riley R."/>
            <person name="Andreopoulos W."/>
            <person name="Labutti K."/>
            <person name="Pangilinan J."/>
            <person name="Ruiz-Duenas F.J."/>
            <person name="Barrasa J.M."/>
            <person name="Sanchez-Garcia M."/>
            <person name="Camarero S."/>
            <person name="Miyauchi S."/>
            <person name="Serrano A."/>
            <person name="Linde D."/>
            <person name="Babiker R."/>
            <person name="Drula E."/>
            <person name="Ayuso-Fernandez I."/>
            <person name="Pacheco R."/>
            <person name="Padilla G."/>
            <person name="Ferreira P."/>
            <person name="Barriuso J."/>
            <person name="Kellner H."/>
            <person name="Castanera R."/>
            <person name="Alfaro M."/>
            <person name="Ramirez L."/>
            <person name="Pisabarro A.G."/>
            <person name="Kuo A."/>
            <person name="Tritt A."/>
            <person name="Lipzen A."/>
            <person name="He G."/>
            <person name="Yan M."/>
            <person name="Ng V."/>
            <person name="Cullen D."/>
            <person name="Martin F."/>
            <person name="Rosso M.-N."/>
            <person name="Henrissat B."/>
            <person name="Hibbett D."/>
            <person name="Martinez A.T."/>
            <person name="Grigoriev I.V."/>
        </authorList>
    </citation>
    <scope>NUCLEOTIDE SEQUENCE</scope>
    <source>
        <strain evidence="1">CBS 506.95</strain>
    </source>
</reference>
<gene>
    <name evidence="1" type="ORF">CPB83DRAFT_568944</name>
</gene>
<accession>A0A9P6JLX3</accession>
<keyword evidence="2" id="KW-1185">Reference proteome</keyword>
<dbReference type="Proteomes" id="UP000807306">
    <property type="component" value="Unassembled WGS sequence"/>
</dbReference>
<organism evidence="1 2">
    <name type="scientific">Crepidotus variabilis</name>
    <dbReference type="NCBI Taxonomy" id="179855"/>
    <lineage>
        <taxon>Eukaryota</taxon>
        <taxon>Fungi</taxon>
        <taxon>Dikarya</taxon>
        <taxon>Basidiomycota</taxon>
        <taxon>Agaricomycotina</taxon>
        <taxon>Agaricomycetes</taxon>
        <taxon>Agaricomycetidae</taxon>
        <taxon>Agaricales</taxon>
        <taxon>Agaricineae</taxon>
        <taxon>Crepidotaceae</taxon>
        <taxon>Crepidotus</taxon>
    </lineage>
</organism>
<protein>
    <submittedName>
        <fullName evidence="1">Uncharacterized protein</fullName>
    </submittedName>
</protein>
<sequence>MLGSPINLSSPVHTPSSANRIFASPVVGEFKGWFSNLFGWKNSSYNSGLLYSPFDLQTTQLSVVRLLEGLGVLVTDTRSPTRHSALLDNSTVLYCRIDQPSIDSSSGTPLKAVRFKVEIRGTGFMNEPQTAMSPIGEDNPYFISELPAAGVLSVSSPVTPINPLSAGGGTPSMISSSRPRNTLLLGGRSSSYGTPLPSPGLPGSARWDSTLPTGCLCSVALVHEKGSTSTFRLIWKKVKEECSGAYGAYPCFSPAIPNTPHEGHRSLLV</sequence>
<dbReference type="EMBL" id="MU157889">
    <property type="protein sequence ID" value="KAF9525094.1"/>
    <property type="molecule type" value="Genomic_DNA"/>
</dbReference>
<name>A0A9P6JLX3_9AGAR</name>
<evidence type="ECO:0000313" key="1">
    <source>
        <dbReference type="EMBL" id="KAF9525094.1"/>
    </source>
</evidence>
<evidence type="ECO:0000313" key="2">
    <source>
        <dbReference type="Proteomes" id="UP000807306"/>
    </source>
</evidence>
<dbReference type="AlphaFoldDB" id="A0A9P6JLX3"/>
<comment type="caution">
    <text evidence="1">The sequence shown here is derived from an EMBL/GenBank/DDBJ whole genome shotgun (WGS) entry which is preliminary data.</text>
</comment>
<proteinExistence type="predicted"/>